<evidence type="ECO:0000256" key="1">
    <source>
        <dbReference type="ARBA" id="ARBA00023002"/>
    </source>
</evidence>
<dbReference type="InterPro" id="IPR011032">
    <property type="entry name" value="GroES-like_sf"/>
</dbReference>
<dbReference type="InterPro" id="IPR013154">
    <property type="entry name" value="ADH-like_N"/>
</dbReference>
<dbReference type="GO" id="GO:0008270">
    <property type="term" value="F:zinc ion binding"/>
    <property type="evidence" value="ECO:0007669"/>
    <property type="project" value="InterPro"/>
</dbReference>
<dbReference type="Pfam" id="PF13602">
    <property type="entry name" value="ADH_zinc_N_2"/>
    <property type="match status" value="1"/>
</dbReference>
<reference evidence="3 4" key="1">
    <citation type="submission" date="2017-08" db="EMBL/GenBank/DDBJ databases">
        <title>Draft genome sequences of 64 type strains of genus Staph aureus.</title>
        <authorList>
            <person name="Cole K."/>
            <person name="Golubchik T."/>
            <person name="Russell J."/>
            <person name="Foster D."/>
            <person name="Llewelyn M."/>
            <person name="Wilson D."/>
            <person name="Crook D."/>
            <person name="Paul J."/>
        </authorList>
    </citation>
    <scope>NUCLEOTIDE SEQUENCE [LARGE SCALE GENOMIC DNA]</scope>
    <source>
        <strain evidence="3 4">DSM 29875</strain>
    </source>
</reference>
<dbReference type="Proteomes" id="UP000242712">
    <property type="component" value="Unassembled WGS sequence"/>
</dbReference>
<dbReference type="CDD" id="cd05289">
    <property type="entry name" value="MDR_like_2"/>
    <property type="match status" value="1"/>
</dbReference>
<dbReference type="PROSITE" id="PS01162">
    <property type="entry name" value="QOR_ZETA_CRYSTAL"/>
    <property type="match status" value="1"/>
</dbReference>
<evidence type="ECO:0000313" key="3">
    <source>
        <dbReference type="EMBL" id="POA08293.1"/>
    </source>
</evidence>
<dbReference type="Gene3D" id="3.90.180.10">
    <property type="entry name" value="Medium-chain alcohol dehydrogenases, catalytic domain"/>
    <property type="match status" value="1"/>
</dbReference>
<dbReference type="InterPro" id="IPR020843">
    <property type="entry name" value="ER"/>
</dbReference>
<dbReference type="PANTHER" id="PTHR11695">
    <property type="entry name" value="ALCOHOL DEHYDROGENASE RELATED"/>
    <property type="match status" value="1"/>
</dbReference>
<sequence length="337" mass="36990">MSETMQAMVIDKYGNNPVHEQTMPMPEVGQNEVRVKIKAASVNPIDFKIRDGKLKPLLKFNFPLILGNDFSGVVTAVGSSVDQYQVGDNVYGRPRKDKIGTFAEYIAIDVSEIAPMPEGLSYEEAASLPLVGLTAYQALNEMMHLQAGQKVLIQAGSGGVGTFAIQLAKAMDLHVATTVSDRGVELVKSLGADDIINYKEHDFSQVLSDYDGVFDTLGGENLDKAFDILKKGGTVASISGMPTERVAREMKLGWAKQKLFQFASRKLNKKARQTGTNYEFLFMHPSGDQLKKIKSLVEEGKIQPIVDKVFHFNETQGALEYSEQGHAKGKIVIQVSE</sequence>
<dbReference type="GO" id="GO:0016491">
    <property type="term" value="F:oxidoreductase activity"/>
    <property type="evidence" value="ECO:0007669"/>
    <property type="project" value="UniProtKB-KW"/>
</dbReference>
<dbReference type="AlphaFoldDB" id="A0A2K4FAJ2"/>
<dbReference type="EMBL" id="PPPX01000016">
    <property type="protein sequence ID" value="POA08293.1"/>
    <property type="molecule type" value="Genomic_DNA"/>
</dbReference>
<organism evidence="3 4">
    <name type="scientific">Staphylococcus argensis</name>
    <dbReference type="NCBI Taxonomy" id="1607738"/>
    <lineage>
        <taxon>Bacteria</taxon>
        <taxon>Bacillati</taxon>
        <taxon>Bacillota</taxon>
        <taxon>Bacilli</taxon>
        <taxon>Bacillales</taxon>
        <taxon>Staphylococcaceae</taxon>
        <taxon>Staphylococcus</taxon>
    </lineage>
</organism>
<gene>
    <name evidence="3" type="ORF">CD039_09370</name>
</gene>
<accession>A0A2K4FAJ2</accession>
<feature type="domain" description="Enoyl reductase (ER)" evidence="2">
    <location>
        <begin position="14"/>
        <end position="333"/>
    </location>
</feature>
<keyword evidence="1" id="KW-0560">Oxidoreductase</keyword>
<dbReference type="SMART" id="SM00829">
    <property type="entry name" value="PKS_ER"/>
    <property type="match status" value="1"/>
</dbReference>
<dbReference type="InterPro" id="IPR002364">
    <property type="entry name" value="Quin_OxRdtase/zeta-crystal_CS"/>
</dbReference>
<dbReference type="SUPFAM" id="SSF51735">
    <property type="entry name" value="NAD(P)-binding Rossmann-fold domains"/>
    <property type="match status" value="1"/>
</dbReference>
<dbReference type="Gene3D" id="3.40.50.720">
    <property type="entry name" value="NAD(P)-binding Rossmann-like Domain"/>
    <property type="match status" value="1"/>
</dbReference>
<dbReference type="InterPro" id="IPR036291">
    <property type="entry name" value="NAD(P)-bd_dom_sf"/>
</dbReference>
<dbReference type="OrthoDB" id="9792162at2"/>
<evidence type="ECO:0000259" key="2">
    <source>
        <dbReference type="SMART" id="SM00829"/>
    </source>
</evidence>
<keyword evidence="4" id="KW-1185">Reference proteome</keyword>
<name>A0A2K4FAJ2_9STAP</name>
<evidence type="ECO:0000313" key="4">
    <source>
        <dbReference type="Proteomes" id="UP000242712"/>
    </source>
</evidence>
<protein>
    <submittedName>
        <fullName evidence="3">NADPH:quinone reductase</fullName>
    </submittedName>
</protein>
<dbReference type="PANTHER" id="PTHR11695:SF294">
    <property type="entry name" value="RETICULON-4-INTERACTING PROTEIN 1, MITOCHONDRIAL"/>
    <property type="match status" value="1"/>
</dbReference>
<dbReference type="SUPFAM" id="SSF50129">
    <property type="entry name" value="GroES-like"/>
    <property type="match status" value="1"/>
</dbReference>
<dbReference type="InterPro" id="IPR050700">
    <property type="entry name" value="YIM1/Zinc_Alcohol_DH_Fams"/>
</dbReference>
<proteinExistence type="predicted"/>
<dbReference type="Pfam" id="PF08240">
    <property type="entry name" value="ADH_N"/>
    <property type="match status" value="1"/>
</dbReference>
<comment type="caution">
    <text evidence="3">The sequence shown here is derived from an EMBL/GenBank/DDBJ whole genome shotgun (WGS) entry which is preliminary data.</text>
</comment>